<keyword evidence="1 3" id="KW-0694">RNA-binding</keyword>
<dbReference type="Gene3D" id="2.30.30.100">
    <property type="match status" value="1"/>
</dbReference>
<dbReference type="KEGG" id="mpz:Marpi_1091"/>
<protein>
    <recommendedName>
        <fullName evidence="3">RNA-binding protein Hfq</fullName>
    </recommendedName>
</protein>
<accession>H2J812</accession>
<dbReference type="HOGENOM" id="CLU_113688_3_0_0"/>
<dbReference type="InterPro" id="IPR010920">
    <property type="entry name" value="LSM_dom_sf"/>
</dbReference>
<sequence>MAEKFNLQERFLNLLRTNKIECKIYFEGGFQTSGYIKSFDNFTILLEKKGQQSLVYKHAVKMIVPMKYVKLFQQQHQENQSGGNEN</sequence>
<dbReference type="GO" id="GO:0006355">
    <property type="term" value="P:regulation of DNA-templated transcription"/>
    <property type="evidence" value="ECO:0007669"/>
    <property type="project" value="InterPro"/>
</dbReference>
<dbReference type="GO" id="GO:0005829">
    <property type="term" value="C:cytosol"/>
    <property type="evidence" value="ECO:0007669"/>
    <property type="project" value="TreeGrafter"/>
</dbReference>
<dbReference type="GO" id="GO:0043487">
    <property type="term" value="P:regulation of RNA stability"/>
    <property type="evidence" value="ECO:0007669"/>
    <property type="project" value="TreeGrafter"/>
</dbReference>
<reference evidence="5 6" key="1">
    <citation type="journal article" date="2012" name="J. Bacteriol.">
        <title>Complete Genome Sequence of the Thermophilic, Piezophilic, Heterotrophic Bacterium Marinitoga piezophila KA3.</title>
        <authorList>
            <person name="Lucas S."/>
            <person name="Han J."/>
            <person name="Lapidus A."/>
            <person name="Cheng J.F."/>
            <person name="Goodwin L.A."/>
            <person name="Pitluck S."/>
            <person name="Peters L."/>
            <person name="Mikhailova N."/>
            <person name="Teshima H."/>
            <person name="Detter J.C."/>
            <person name="Han C."/>
            <person name="Tapia R."/>
            <person name="Land M."/>
            <person name="Hauser L."/>
            <person name="Kyrpides N.C."/>
            <person name="Ivanova N."/>
            <person name="Pagani I."/>
            <person name="Vannier P."/>
            <person name="Oger P."/>
            <person name="Bartlett D.H."/>
            <person name="Noll K.M."/>
            <person name="Woyke T."/>
            <person name="Jebbar M."/>
        </authorList>
    </citation>
    <scope>NUCLEOTIDE SEQUENCE [LARGE SCALE GENOMIC DNA]</scope>
    <source>
        <strain evidence="6">DSM 14283 / JCM 11233 / KA3</strain>
    </source>
</reference>
<proteinExistence type="inferred from homology"/>
<dbReference type="InterPro" id="IPR005001">
    <property type="entry name" value="Hfq"/>
</dbReference>
<evidence type="ECO:0000256" key="1">
    <source>
        <dbReference type="ARBA" id="ARBA00022884"/>
    </source>
</evidence>
<dbReference type="PROSITE" id="PS52002">
    <property type="entry name" value="SM"/>
    <property type="match status" value="1"/>
</dbReference>
<comment type="similarity">
    <text evidence="3">Belongs to the Hfq family.</text>
</comment>
<dbReference type="CDD" id="cd01716">
    <property type="entry name" value="Hfq"/>
    <property type="match status" value="1"/>
</dbReference>
<organism evidence="5 6">
    <name type="scientific">Marinitoga piezophila (strain DSM 14283 / JCM 11233 / KA3)</name>
    <dbReference type="NCBI Taxonomy" id="443254"/>
    <lineage>
        <taxon>Bacteria</taxon>
        <taxon>Thermotogati</taxon>
        <taxon>Thermotogota</taxon>
        <taxon>Thermotogae</taxon>
        <taxon>Petrotogales</taxon>
        <taxon>Petrotogaceae</taxon>
        <taxon>Marinitoga</taxon>
    </lineage>
</organism>
<dbReference type="PANTHER" id="PTHR34772:SF1">
    <property type="entry name" value="RNA-BINDING PROTEIN HFQ"/>
    <property type="match status" value="1"/>
</dbReference>
<evidence type="ECO:0000313" key="5">
    <source>
        <dbReference type="EMBL" id="AEX85503.1"/>
    </source>
</evidence>
<dbReference type="HAMAP" id="MF_00436">
    <property type="entry name" value="Hfq"/>
    <property type="match status" value="1"/>
</dbReference>
<dbReference type="RefSeq" id="WP_014296575.1">
    <property type="nucleotide sequence ID" value="NC_016751.1"/>
</dbReference>
<dbReference type="NCBIfam" id="TIGR02383">
    <property type="entry name" value="Hfq"/>
    <property type="match status" value="1"/>
</dbReference>
<keyword evidence="6" id="KW-1185">Reference proteome</keyword>
<dbReference type="EMBL" id="CP003257">
    <property type="protein sequence ID" value="AEX85503.1"/>
    <property type="molecule type" value="Genomic_DNA"/>
</dbReference>
<dbReference type="GO" id="GO:0045974">
    <property type="term" value="P:regulation of translation, ncRNA-mediated"/>
    <property type="evidence" value="ECO:0007669"/>
    <property type="project" value="TreeGrafter"/>
</dbReference>
<dbReference type="GO" id="GO:0003723">
    <property type="term" value="F:RNA binding"/>
    <property type="evidence" value="ECO:0007669"/>
    <property type="project" value="UniProtKB-UniRule"/>
</dbReference>
<dbReference type="PANTHER" id="PTHR34772">
    <property type="entry name" value="RNA-BINDING PROTEIN HFQ"/>
    <property type="match status" value="1"/>
</dbReference>
<evidence type="ECO:0000256" key="2">
    <source>
        <dbReference type="ARBA" id="ARBA00023016"/>
    </source>
</evidence>
<dbReference type="Proteomes" id="UP000007161">
    <property type="component" value="Chromosome"/>
</dbReference>
<dbReference type="AlphaFoldDB" id="H2J812"/>
<dbReference type="InterPro" id="IPR047575">
    <property type="entry name" value="Sm"/>
</dbReference>
<comment type="subunit">
    <text evidence="3">Homohexamer.</text>
</comment>
<feature type="domain" description="Sm" evidence="4">
    <location>
        <begin position="9"/>
        <end position="69"/>
    </location>
</feature>
<comment type="function">
    <text evidence="3">RNA chaperone that binds small regulatory RNA (sRNAs) and mRNAs to facilitate mRNA translational regulation in response to envelope stress, environmental stress and changes in metabolite concentrations. Also binds with high specificity to tRNAs.</text>
</comment>
<evidence type="ECO:0000256" key="3">
    <source>
        <dbReference type="HAMAP-Rule" id="MF_00436"/>
    </source>
</evidence>
<reference evidence="6" key="2">
    <citation type="submission" date="2012-01" db="EMBL/GenBank/DDBJ databases">
        <title>Complete sequence of chromosome of Marinitoga piezophila KA3.</title>
        <authorList>
            <person name="Lucas S."/>
            <person name="Han J."/>
            <person name="Lapidus A."/>
            <person name="Cheng J.-F."/>
            <person name="Goodwin L."/>
            <person name="Pitluck S."/>
            <person name="Peters L."/>
            <person name="Mikhailova N."/>
            <person name="Teshima H."/>
            <person name="Detter J.C."/>
            <person name="Han C."/>
            <person name="Tapia R."/>
            <person name="Land M."/>
            <person name="Hauser L."/>
            <person name="Kyrpides N."/>
            <person name="Ivanova N."/>
            <person name="Pagani I."/>
            <person name="Jebbar M."/>
            <person name="Vannier P."/>
            <person name="Oger P."/>
            <person name="Cario A."/>
            <person name="Bartlett D."/>
            <person name="Noll K.M."/>
            <person name="Woyke T."/>
        </authorList>
    </citation>
    <scope>NUCLEOTIDE SEQUENCE [LARGE SCALE GENOMIC DNA]</scope>
    <source>
        <strain evidence="6">DSM 14283 / JCM 11233 / KA3</strain>
    </source>
</reference>
<dbReference type="Pfam" id="PF17209">
    <property type="entry name" value="Hfq"/>
    <property type="match status" value="1"/>
</dbReference>
<name>H2J812_MARPK</name>
<evidence type="ECO:0000259" key="4">
    <source>
        <dbReference type="PROSITE" id="PS52002"/>
    </source>
</evidence>
<dbReference type="OrthoDB" id="9799751at2"/>
<keyword evidence="2 3" id="KW-0346">Stress response</keyword>
<gene>
    <name evidence="3" type="primary">hfq</name>
    <name evidence="5" type="ordered locus">Marpi_1091</name>
</gene>
<dbReference type="STRING" id="443254.Marpi_1091"/>
<evidence type="ECO:0000313" key="6">
    <source>
        <dbReference type="Proteomes" id="UP000007161"/>
    </source>
</evidence>
<dbReference type="eggNOG" id="COG1923">
    <property type="taxonomic scope" value="Bacteria"/>
</dbReference>
<dbReference type="SUPFAM" id="SSF50182">
    <property type="entry name" value="Sm-like ribonucleoproteins"/>
    <property type="match status" value="1"/>
</dbReference>